<dbReference type="PATRIC" id="fig|294.194.peg.1109"/>
<proteinExistence type="predicted"/>
<accession>A0A109LL24</accession>
<dbReference type="Proteomes" id="UP000061348">
    <property type="component" value="Unassembled WGS sequence"/>
</dbReference>
<name>A0A109LL24_PSEFL</name>
<gene>
    <name evidence="1" type="ORF">PFLmoz3_00962</name>
</gene>
<sequence>MQQVFELQALDCHFVVEHEGQLVLPRQGQLGYDLAGGQVQLDLFAGQVLAFAAHDAAVFVGVAQFAFVEDEEVISRFLGGDPVSHDCSWCGFYRQRADGQGADHFTQGRQQVFGTLGAGRVDQDQALFRRDCSEGRRATDKGTRQEGLDDFILDLVALLLIDLAHLLGFDLFDFLFKCITHHATRQDAFFLASGDQQEIAADVNQGSVFTFTKRRDETVSGQLLACTRARQLGGHGRFQRLGINRQILGQAIDKQVLEPHGVSLSSIQRGALFS</sequence>
<dbReference type="EMBL" id="LCYA01000047">
    <property type="protein sequence ID" value="KWV89410.1"/>
    <property type="molecule type" value="Genomic_DNA"/>
</dbReference>
<reference evidence="1 2" key="1">
    <citation type="submission" date="2015-05" db="EMBL/GenBank/DDBJ databases">
        <title>A genomic and transcriptomic approach to investigate the blue pigment phenotype in Pseudomonas fluorescens.</title>
        <authorList>
            <person name="Andreani N.A."/>
            <person name="Cardazzo B."/>
        </authorList>
    </citation>
    <scope>NUCLEOTIDE SEQUENCE [LARGE SCALE GENOMIC DNA]</scope>
    <source>
        <strain evidence="1 2">Ps_22</strain>
    </source>
</reference>
<organism evidence="1 2">
    <name type="scientific">Pseudomonas fluorescens</name>
    <dbReference type="NCBI Taxonomy" id="294"/>
    <lineage>
        <taxon>Bacteria</taxon>
        <taxon>Pseudomonadati</taxon>
        <taxon>Pseudomonadota</taxon>
        <taxon>Gammaproteobacteria</taxon>
        <taxon>Pseudomonadales</taxon>
        <taxon>Pseudomonadaceae</taxon>
        <taxon>Pseudomonas</taxon>
    </lineage>
</organism>
<protein>
    <submittedName>
        <fullName evidence="1">Uncharacterized protein</fullName>
    </submittedName>
</protein>
<evidence type="ECO:0000313" key="1">
    <source>
        <dbReference type="EMBL" id="KWV89410.1"/>
    </source>
</evidence>
<comment type="caution">
    <text evidence="1">The sequence shown here is derived from an EMBL/GenBank/DDBJ whole genome shotgun (WGS) entry which is preliminary data.</text>
</comment>
<evidence type="ECO:0000313" key="2">
    <source>
        <dbReference type="Proteomes" id="UP000061348"/>
    </source>
</evidence>
<dbReference type="AlphaFoldDB" id="A0A109LL24"/>